<evidence type="ECO:0000313" key="1">
    <source>
        <dbReference type="EMBL" id="KAF4614036.1"/>
    </source>
</evidence>
<gene>
    <name evidence="1" type="ORF">D9613_008199</name>
</gene>
<protein>
    <submittedName>
        <fullName evidence="1">Uncharacterized protein</fullName>
    </submittedName>
</protein>
<dbReference type="AlphaFoldDB" id="A0A8H4VKC3"/>
<keyword evidence="2" id="KW-1185">Reference proteome</keyword>
<reference evidence="1 2" key="1">
    <citation type="submission" date="2019-12" db="EMBL/GenBank/DDBJ databases">
        <authorList>
            <person name="Floudas D."/>
            <person name="Bentzer J."/>
            <person name="Ahren D."/>
            <person name="Johansson T."/>
            <person name="Persson P."/>
            <person name="Tunlid A."/>
        </authorList>
    </citation>
    <scope>NUCLEOTIDE SEQUENCE [LARGE SCALE GENOMIC DNA]</scope>
    <source>
        <strain evidence="1 2">CBS 102.39</strain>
    </source>
</reference>
<proteinExistence type="predicted"/>
<accession>A0A8H4VKC3</accession>
<name>A0A8H4VKC3_9AGAR</name>
<evidence type="ECO:0000313" key="2">
    <source>
        <dbReference type="Proteomes" id="UP000521872"/>
    </source>
</evidence>
<dbReference type="Proteomes" id="UP000521872">
    <property type="component" value="Unassembled WGS sequence"/>
</dbReference>
<comment type="caution">
    <text evidence="1">The sequence shown here is derived from an EMBL/GenBank/DDBJ whole genome shotgun (WGS) entry which is preliminary data.</text>
</comment>
<organism evidence="1 2">
    <name type="scientific">Agrocybe pediades</name>
    <dbReference type="NCBI Taxonomy" id="84607"/>
    <lineage>
        <taxon>Eukaryota</taxon>
        <taxon>Fungi</taxon>
        <taxon>Dikarya</taxon>
        <taxon>Basidiomycota</taxon>
        <taxon>Agaricomycotina</taxon>
        <taxon>Agaricomycetes</taxon>
        <taxon>Agaricomycetidae</taxon>
        <taxon>Agaricales</taxon>
        <taxon>Agaricineae</taxon>
        <taxon>Strophariaceae</taxon>
        <taxon>Agrocybe</taxon>
    </lineage>
</organism>
<sequence length="173" mass="19923">MNHQELIPIVPRRGIVRGTSYAPVRFVGEDWRASRDEQPMLLAVANNTATIGRLRDPEDRPLLTYGDTHPSLTLHLEWPSVPSHQIKINIRNGYISRKELLKQVKQKFDEFLRISGLGNSRMLTVSLPSSTGASELQTISWTSLYIYEIYHCTDDIWQADIRVKPEVVYQRVH</sequence>
<dbReference type="EMBL" id="JAACJL010000045">
    <property type="protein sequence ID" value="KAF4614036.1"/>
    <property type="molecule type" value="Genomic_DNA"/>
</dbReference>